<evidence type="ECO:0000313" key="9">
    <source>
        <dbReference type="EMBL" id="KAL0465261.1"/>
    </source>
</evidence>
<keyword evidence="2 7" id="KW-0812">Transmembrane</keyword>
<dbReference type="Proteomes" id="UP001451303">
    <property type="component" value="Unassembled WGS sequence"/>
</dbReference>
<comment type="caution">
    <text evidence="9">The sequence shown here is derived from an EMBL/GenBank/DDBJ whole genome shotgun (WGS) entry which is preliminary data.</text>
</comment>
<reference evidence="9 10" key="1">
    <citation type="submission" date="2023-09" db="EMBL/GenBank/DDBJ databases">
        <title>Multi-omics analysis of a traditional fermented food reveals byproduct-associated fungal strains for waste-to-food upcycling.</title>
        <authorList>
            <consortium name="Lawrence Berkeley National Laboratory"/>
            <person name="Rekdal V.M."/>
            <person name="Villalobos-Escobedo J.M."/>
            <person name="Rodriguez-Valeron N."/>
            <person name="Garcia M.O."/>
            <person name="Vasquez D.P."/>
            <person name="Damayanti I."/>
            <person name="Sorensen P.M."/>
            <person name="Baidoo E.E."/>
            <person name="De Carvalho A.C."/>
            <person name="Riley R."/>
            <person name="Lipzen A."/>
            <person name="He G."/>
            <person name="Yan M."/>
            <person name="Haridas S."/>
            <person name="Daum C."/>
            <person name="Yoshinaga Y."/>
            <person name="Ng V."/>
            <person name="Grigoriev I.V."/>
            <person name="Munk R."/>
            <person name="Nuraida L."/>
            <person name="Wijaya C.H."/>
            <person name="Morales P.-C."/>
            <person name="Keasling J.D."/>
        </authorList>
    </citation>
    <scope>NUCLEOTIDE SEQUENCE [LARGE SCALE GENOMIC DNA]</scope>
    <source>
        <strain evidence="9 10">FGSC 2613</strain>
    </source>
</reference>
<feature type="compositionally biased region" description="Basic and acidic residues" evidence="6">
    <location>
        <begin position="446"/>
        <end position="458"/>
    </location>
</feature>
<evidence type="ECO:0000256" key="6">
    <source>
        <dbReference type="SAM" id="MobiDB-lite"/>
    </source>
</evidence>
<proteinExistence type="inferred from homology"/>
<feature type="transmembrane region" description="Helical" evidence="7">
    <location>
        <begin position="196"/>
        <end position="215"/>
    </location>
</feature>
<sequence>MADSVSASAFTHQGPSEAYMQANKGPGVIAVITTIVAISTVFVFARLFVRTRILGKVEVDDCLILLGLACAWICVGMTVASVYHGFGRHFDVLPLDGKQQMIKWAFFSFTPSILAFTIPKFAVVTLLTQLLNPARWHRVFLWVLVSTCQVAILGCAVILFAQCTPSPAQWDFSITNFKCWSPWLLIETKKSNSHSLLTGFSALTDLYLAVYPTIVLFKLQINNKKKIALCSALSIGSVSAIVSIYKSTRLPSLAGADFSWDTTDLVIWSLIEGSTIIIASCIPLLQPLLDVLMGRRTLCSTPRSGGYNKSSGGGNGVYYGGGGRRHHTHLSTTRDSYHKQLWSKSRSPKSTVDDVELQTGGGATISMSKNLKSPQNTAELQDDDDDLLVVTTPATAAESETYFAGEVGVGGEMGDGLRYSHDANAESQESILVLMGHRRQDLEDHNGHEHEHELDGEGHGQLQPQKRTGNHGMVDDRTRSSVATTMSGVVIGHGHETGLNGGGGGRGVISRTPTPMGMIMRTQEVTMTIEQTTQGGVGGGFDAGHGTDNGGDVPAYPARTASLRW</sequence>
<dbReference type="PANTHER" id="PTHR33048">
    <property type="entry name" value="PTH11-LIKE INTEGRAL MEMBRANE PROTEIN (AFU_ORTHOLOGUE AFUA_5G11245)"/>
    <property type="match status" value="1"/>
</dbReference>
<feature type="domain" description="Rhodopsin" evidence="8">
    <location>
        <begin position="45"/>
        <end position="289"/>
    </location>
</feature>
<evidence type="ECO:0000256" key="5">
    <source>
        <dbReference type="ARBA" id="ARBA00038359"/>
    </source>
</evidence>
<evidence type="ECO:0000256" key="1">
    <source>
        <dbReference type="ARBA" id="ARBA00004141"/>
    </source>
</evidence>
<evidence type="ECO:0000256" key="7">
    <source>
        <dbReference type="SAM" id="Phobius"/>
    </source>
</evidence>
<feature type="transmembrane region" description="Helical" evidence="7">
    <location>
        <begin position="61"/>
        <end position="84"/>
    </location>
</feature>
<dbReference type="InterPro" id="IPR052337">
    <property type="entry name" value="SAT4-like"/>
</dbReference>
<evidence type="ECO:0000313" key="10">
    <source>
        <dbReference type="Proteomes" id="UP001451303"/>
    </source>
</evidence>
<feature type="transmembrane region" description="Helical" evidence="7">
    <location>
        <begin position="28"/>
        <end position="49"/>
    </location>
</feature>
<feature type="transmembrane region" description="Helical" evidence="7">
    <location>
        <begin position="104"/>
        <end position="127"/>
    </location>
</feature>
<protein>
    <recommendedName>
        <fullName evidence="8">Rhodopsin domain-containing protein</fullName>
    </recommendedName>
</protein>
<organism evidence="9 10">
    <name type="scientific">Neurospora intermedia</name>
    <dbReference type="NCBI Taxonomy" id="5142"/>
    <lineage>
        <taxon>Eukaryota</taxon>
        <taxon>Fungi</taxon>
        <taxon>Dikarya</taxon>
        <taxon>Ascomycota</taxon>
        <taxon>Pezizomycotina</taxon>
        <taxon>Sordariomycetes</taxon>
        <taxon>Sordariomycetidae</taxon>
        <taxon>Sordariales</taxon>
        <taxon>Sordariaceae</taxon>
        <taxon>Neurospora</taxon>
    </lineage>
</organism>
<feature type="compositionally biased region" description="Polar residues" evidence="6">
    <location>
        <begin position="365"/>
        <end position="379"/>
    </location>
</feature>
<dbReference type="Pfam" id="PF20684">
    <property type="entry name" value="Fung_rhodopsin"/>
    <property type="match status" value="1"/>
</dbReference>
<keyword evidence="4 7" id="KW-0472">Membrane</keyword>
<accession>A0ABR3D0S4</accession>
<keyword evidence="3 7" id="KW-1133">Transmembrane helix</keyword>
<dbReference type="PANTHER" id="PTHR33048:SF155">
    <property type="entry name" value="INTEGRAL MEMBRANE PROTEIN"/>
    <property type="match status" value="1"/>
</dbReference>
<dbReference type="InterPro" id="IPR049326">
    <property type="entry name" value="Rhodopsin_dom_fungi"/>
</dbReference>
<feature type="region of interest" description="Disordered" evidence="6">
    <location>
        <begin position="446"/>
        <end position="474"/>
    </location>
</feature>
<gene>
    <name evidence="9" type="ORF">QR685DRAFT_582526</name>
</gene>
<evidence type="ECO:0000259" key="8">
    <source>
        <dbReference type="Pfam" id="PF20684"/>
    </source>
</evidence>
<feature type="transmembrane region" description="Helical" evidence="7">
    <location>
        <begin position="265"/>
        <end position="285"/>
    </location>
</feature>
<dbReference type="EMBL" id="JAVLET010000018">
    <property type="protein sequence ID" value="KAL0465261.1"/>
    <property type="molecule type" value="Genomic_DNA"/>
</dbReference>
<evidence type="ECO:0000256" key="4">
    <source>
        <dbReference type="ARBA" id="ARBA00023136"/>
    </source>
</evidence>
<keyword evidence="10" id="KW-1185">Reference proteome</keyword>
<feature type="transmembrane region" description="Helical" evidence="7">
    <location>
        <begin position="139"/>
        <end position="161"/>
    </location>
</feature>
<comment type="subcellular location">
    <subcellularLocation>
        <location evidence="1">Membrane</location>
        <topology evidence="1">Multi-pass membrane protein</topology>
    </subcellularLocation>
</comment>
<evidence type="ECO:0000256" key="2">
    <source>
        <dbReference type="ARBA" id="ARBA00022692"/>
    </source>
</evidence>
<name>A0ABR3D0S4_NEUIN</name>
<feature type="region of interest" description="Disordered" evidence="6">
    <location>
        <begin position="337"/>
        <end position="356"/>
    </location>
</feature>
<comment type="similarity">
    <text evidence="5">Belongs to the SAT4 family.</text>
</comment>
<evidence type="ECO:0000256" key="3">
    <source>
        <dbReference type="ARBA" id="ARBA00022989"/>
    </source>
</evidence>
<feature type="region of interest" description="Disordered" evidence="6">
    <location>
        <begin position="364"/>
        <end position="383"/>
    </location>
</feature>
<feature type="region of interest" description="Disordered" evidence="6">
    <location>
        <begin position="545"/>
        <end position="565"/>
    </location>
</feature>